<keyword evidence="3" id="KW-1185">Reference proteome</keyword>
<evidence type="ECO:0000313" key="2">
    <source>
        <dbReference type="EMBL" id="MUL27421.1"/>
    </source>
</evidence>
<name>A0A7C9LRF1_9BACT</name>
<comment type="caution">
    <text evidence="2">The sequence shown here is derived from an EMBL/GenBank/DDBJ whole genome shotgun (WGS) entry which is preliminary data.</text>
</comment>
<sequence length="275" mass="32854">MIKYYFNKLGIYISVIQSLVLLFSILCSIDYYHKQEVIASTHPFFIKREQIISRGGNRNGVNINILYNNKEYYIGISHSQESDIESTPLYYDVDRDQIFTNSETIYGIIVSWITFLLSFFLWKAVRPKKKYIWAIDSKNKRPQEMSYKGMITWLDGKPFKLWYNCSYYKLTKQEYRTFETILKKEMDCSNNTLPYNHYFVQYFGYQKMYMKYVFANLYAYEIHNEQGIIRSRYRTIFNSADGDQGGRDFVQAHINITNKKVELLSINRGTEISYK</sequence>
<evidence type="ECO:0000313" key="3">
    <source>
        <dbReference type="Proteomes" id="UP000482295"/>
    </source>
</evidence>
<keyword evidence="1" id="KW-0472">Membrane</keyword>
<gene>
    <name evidence="2" type="ORF">F0475_03650</name>
</gene>
<feature type="transmembrane region" description="Helical" evidence="1">
    <location>
        <begin position="104"/>
        <end position="122"/>
    </location>
</feature>
<evidence type="ECO:0000256" key="1">
    <source>
        <dbReference type="SAM" id="Phobius"/>
    </source>
</evidence>
<dbReference type="Proteomes" id="UP000482295">
    <property type="component" value="Unassembled WGS sequence"/>
</dbReference>
<reference evidence="2 3" key="1">
    <citation type="submission" date="2019-09" db="EMBL/GenBank/DDBJ databases">
        <title>Prevotella A2879 sp. nov., isolated from an abscess of a patient.</title>
        <authorList>
            <person name="Buhl M."/>
            <person name="Oberhettinger P."/>
        </authorList>
    </citation>
    <scope>NUCLEOTIDE SEQUENCE [LARGE SCALE GENOMIC DNA]</scope>
    <source>
        <strain evidence="2 3">A2879</strain>
    </source>
</reference>
<dbReference type="AlphaFoldDB" id="A0A7C9LRF1"/>
<proteinExistence type="predicted"/>
<organism evidence="2 3">
    <name type="scientific">Prevotella vespertina</name>
    <dbReference type="NCBI Taxonomy" id="2608404"/>
    <lineage>
        <taxon>Bacteria</taxon>
        <taxon>Pseudomonadati</taxon>
        <taxon>Bacteroidota</taxon>
        <taxon>Bacteroidia</taxon>
        <taxon>Bacteroidales</taxon>
        <taxon>Prevotellaceae</taxon>
        <taxon>Prevotella</taxon>
    </lineage>
</organism>
<accession>A0A7C9LRF1</accession>
<protein>
    <submittedName>
        <fullName evidence="2">Uncharacterized protein</fullName>
    </submittedName>
</protein>
<dbReference type="EMBL" id="VVIQ01000003">
    <property type="protein sequence ID" value="MUL27421.1"/>
    <property type="molecule type" value="Genomic_DNA"/>
</dbReference>
<dbReference type="RefSeq" id="WP_155715423.1">
    <property type="nucleotide sequence ID" value="NZ_VVIQ01000003.1"/>
</dbReference>
<keyword evidence="1" id="KW-1133">Transmembrane helix</keyword>
<keyword evidence="1" id="KW-0812">Transmembrane</keyword>
<feature type="transmembrane region" description="Helical" evidence="1">
    <location>
        <begin position="9"/>
        <end position="32"/>
    </location>
</feature>